<evidence type="ECO:0000256" key="1">
    <source>
        <dbReference type="SAM" id="MobiDB-lite"/>
    </source>
</evidence>
<feature type="region of interest" description="Disordered" evidence="1">
    <location>
        <begin position="1"/>
        <end position="30"/>
    </location>
</feature>
<organism evidence="2 3">
    <name type="scientific">Rubripirellula tenax</name>
    <dbReference type="NCBI Taxonomy" id="2528015"/>
    <lineage>
        <taxon>Bacteria</taxon>
        <taxon>Pseudomonadati</taxon>
        <taxon>Planctomycetota</taxon>
        <taxon>Planctomycetia</taxon>
        <taxon>Pirellulales</taxon>
        <taxon>Pirellulaceae</taxon>
        <taxon>Rubripirellula</taxon>
    </lineage>
</organism>
<feature type="compositionally biased region" description="Pro residues" evidence="1">
    <location>
        <begin position="1"/>
        <end position="13"/>
    </location>
</feature>
<proteinExistence type="predicted"/>
<gene>
    <name evidence="2" type="ORF">Poly51_38840</name>
</gene>
<reference evidence="2 3" key="1">
    <citation type="submission" date="2019-02" db="EMBL/GenBank/DDBJ databases">
        <title>Deep-cultivation of Planctomycetes and their phenomic and genomic characterization uncovers novel biology.</title>
        <authorList>
            <person name="Wiegand S."/>
            <person name="Jogler M."/>
            <person name="Boedeker C."/>
            <person name="Pinto D."/>
            <person name="Vollmers J."/>
            <person name="Rivas-Marin E."/>
            <person name="Kohn T."/>
            <person name="Peeters S.H."/>
            <person name="Heuer A."/>
            <person name="Rast P."/>
            <person name="Oberbeckmann S."/>
            <person name="Bunk B."/>
            <person name="Jeske O."/>
            <person name="Meyerdierks A."/>
            <person name="Storesund J.E."/>
            <person name="Kallscheuer N."/>
            <person name="Luecker S."/>
            <person name="Lage O.M."/>
            <person name="Pohl T."/>
            <person name="Merkel B.J."/>
            <person name="Hornburger P."/>
            <person name="Mueller R.-W."/>
            <person name="Bruemmer F."/>
            <person name="Labrenz M."/>
            <person name="Spormann A.M."/>
            <person name="Op Den Camp H."/>
            <person name="Overmann J."/>
            <person name="Amann R."/>
            <person name="Jetten M.S.M."/>
            <person name="Mascher T."/>
            <person name="Medema M.H."/>
            <person name="Devos D.P."/>
            <person name="Kaster A.-K."/>
            <person name="Ovreas L."/>
            <person name="Rohde M."/>
            <person name="Galperin M.Y."/>
            <person name="Jogler C."/>
        </authorList>
    </citation>
    <scope>NUCLEOTIDE SEQUENCE [LARGE SCALE GENOMIC DNA]</scope>
    <source>
        <strain evidence="2 3">Poly51</strain>
    </source>
</reference>
<dbReference type="EMBL" id="SJPW01000005">
    <property type="protein sequence ID" value="TWU50592.1"/>
    <property type="molecule type" value="Genomic_DNA"/>
</dbReference>
<dbReference type="Proteomes" id="UP000318288">
    <property type="component" value="Unassembled WGS sequence"/>
</dbReference>
<sequence length="130" mass="14744">MFPPLPEPEPPVWPDDYPAGTPDPGPRLPWWPGDLFWPPEPKPPVSIENQLPPHIWPRLPPDHSYHLPPGHWYPDSLPPGHPGSAYPGMPDQPALRQNLLHHAGWLDAGQFEVQPLMMIRETFMIDATEV</sequence>
<dbReference type="AlphaFoldDB" id="A0A5C6EN85"/>
<evidence type="ECO:0000313" key="3">
    <source>
        <dbReference type="Proteomes" id="UP000318288"/>
    </source>
</evidence>
<evidence type="ECO:0000313" key="2">
    <source>
        <dbReference type="EMBL" id="TWU50592.1"/>
    </source>
</evidence>
<name>A0A5C6EN85_9BACT</name>
<protein>
    <submittedName>
        <fullName evidence="2">Uncharacterized protein</fullName>
    </submittedName>
</protein>
<comment type="caution">
    <text evidence="2">The sequence shown here is derived from an EMBL/GenBank/DDBJ whole genome shotgun (WGS) entry which is preliminary data.</text>
</comment>
<accession>A0A5C6EN85</accession>
<keyword evidence="3" id="KW-1185">Reference proteome</keyword>